<dbReference type="VEuPathDB" id="FungiDB:HMPREF1120_07771"/>
<evidence type="ECO:0000313" key="1">
    <source>
        <dbReference type="EMBL" id="EHY59789.1"/>
    </source>
</evidence>
<name>H6C577_EXODN</name>
<organism evidence="1 2">
    <name type="scientific">Exophiala dermatitidis (strain ATCC 34100 / CBS 525.76 / NIH/UT8656)</name>
    <name type="common">Black yeast</name>
    <name type="synonym">Wangiella dermatitidis</name>
    <dbReference type="NCBI Taxonomy" id="858893"/>
    <lineage>
        <taxon>Eukaryota</taxon>
        <taxon>Fungi</taxon>
        <taxon>Dikarya</taxon>
        <taxon>Ascomycota</taxon>
        <taxon>Pezizomycotina</taxon>
        <taxon>Eurotiomycetes</taxon>
        <taxon>Chaetothyriomycetidae</taxon>
        <taxon>Chaetothyriales</taxon>
        <taxon>Herpotrichiellaceae</taxon>
        <taxon>Exophiala</taxon>
    </lineage>
</organism>
<evidence type="ECO:0000313" key="2">
    <source>
        <dbReference type="Proteomes" id="UP000007304"/>
    </source>
</evidence>
<proteinExistence type="predicted"/>
<dbReference type="HOGENOM" id="CLU_2196985_0_0_1"/>
<reference evidence="1" key="1">
    <citation type="submission" date="2011-07" db="EMBL/GenBank/DDBJ databases">
        <title>The Genome Sequence of Exophiala (Wangiella) dermatitidis NIH/UT8656.</title>
        <authorList>
            <consortium name="The Broad Institute Genome Sequencing Platform"/>
            <person name="Cuomo C."/>
            <person name="Wang Z."/>
            <person name="Hunicke-Smith S."/>
            <person name="Szanislo P.J."/>
            <person name="Earl A."/>
            <person name="Young S.K."/>
            <person name="Zeng Q."/>
            <person name="Gargeya S."/>
            <person name="Fitzgerald M."/>
            <person name="Haas B."/>
            <person name="Abouelleil A."/>
            <person name="Alvarado L."/>
            <person name="Arachchi H.M."/>
            <person name="Berlin A."/>
            <person name="Brown A."/>
            <person name="Chapman S.B."/>
            <person name="Chen Z."/>
            <person name="Dunbar C."/>
            <person name="Freedman E."/>
            <person name="Gearin G."/>
            <person name="Gellesch M."/>
            <person name="Goldberg J."/>
            <person name="Griggs A."/>
            <person name="Gujja S."/>
            <person name="Heiman D."/>
            <person name="Howarth C."/>
            <person name="Larson L."/>
            <person name="Lui A."/>
            <person name="MacDonald P.J.P."/>
            <person name="Montmayeur A."/>
            <person name="Murphy C."/>
            <person name="Neiman D."/>
            <person name="Pearson M."/>
            <person name="Priest M."/>
            <person name="Roberts A."/>
            <person name="Saif S."/>
            <person name="Shea T."/>
            <person name="Shenoy N."/>
            <person name="Sisk P."/>
            <person name="Stolte C."/>
            <person name="Sykes S."/>
            <person name="Wortman J."/>
            <person name="Nusbaum C."/>
            <person name="Birren B."/>
        </authorList>
    </citation>
    <scope>NUCLEOTIDE SEQUENCE</scope>
    <source>
        <strain evidence="1">NIH/UT8656</strain>
    </source>
</reference>
<dbReference type="InParanoid" id="H6C577"/>
<dbReference type="RefSeq" id="XP_009160250.1">
    <property type="nucleotide sequence ID" value="XM_009162002.1"/>
</dbReference>
<keyword evidence="2" id="KW-1185">Reference proteome</keyword>
<sequence length="108" mass="11977">MLCALSVPIEAMSFVPWMTLSDCSFPVCQESSLWTCRFQIFGGLIAIEGRILCKDRGPKDSFDKANYIGAALAVVRIHAEPDSAALTHWEGRIYRQGSLATRTSHDIE</sequence>
<dbReference type="AlphaFoldDB" id="H6C577"/>
<dbReference type="EMBL" id="JH226135">
    <property type="protein sequence ID" value="EHY59789.1"/>
    <property type="molecule type" value="Genomic_DNA"/>
</dbReference>
<gene>
    <name evidence="1" type="ORF">HMPREF1120_07771</name>
</gene>
<dbReference type="Proteomes" id="UP000007304">
    <property type="component" value="Unassembled WGS sequence"/>
</dbReference>
<protein>
    <submittedName>
        <fullName evidence="1">Uncharacterized protein</fullName>
    </submittedName>
</protein>
<accession>H6C577</accession>
<dbReference type="GeneID" id="20312410"/>